<dbReference type="Gene3D" id="1.10.10.10">
    <property type="entry name" value="Winged helix-like DNA-binding domain superfamily/Winged helix DNA-binding domain"/>
    <property type="match status" value="1"/>
</dbReference>
<protein>
    <submittedName>
        <fullName evidence="5">GntR family transcriptional regulator</fullName>
    </submittedName>
</protein>
<dbReference type="InterPro" id="IPR028978">
    <property type="entry name" value="Chorismate_lyase_/UTRA_dom_sf"/>
</dbReference>
<evidence type="ECO:0000259" key="4">
    <source>
        <dbReference type="PROSITE" id="PS50949"/>
    </source>
</evidence>
<keyword evidence="2" id="KW-0238">DNA-binding</keyword>
<accession>A0A1W2DNQ0</accession>
<dbReference type="SUPFAM" id="SSF64288">
    <property type="entry name" value="Chorismate lyase-like"/>
    <property type="match status" value="1"/>
</dbReference>
<evidence type="ECO:0000313" key="5">
    <source>
        <dbReference type="EMBL" id="SMC99135.1"/>
    </source>
</evidence>
<evidence type="ECO:0000256" key="2">
    <source>
        <dbReference type="ARBA" id="ARBA00023125"/>
    </source>
</evidence>
<dbReference type="SMART" id="SM00345">
    <property type="entry name" value="HTH_GNTR"/>
    <property type="match status" value="1"/>
</dbReference>
<dbReference type="Pfam" id="PF07702">
    <property type="entry name" value="UTRA"/>
    <property type="match status" value="1"/>
</dbReference>
<dbReference type="PROSITE" id="PS50949">
    <property type="entry name" value="HTH_GNTR"/>
    <property type="match status" value="1"/>
</dbReference>
<dbReference type="GO" id="GO:0045892">
    <property type="term" value="P:negative regulation of DNA-templated transcription"/>
    <property type="evidence" value="ECO:0007669"/>
    <property type="project" value="TreeGrafter"/>
</dbReference>
<evidence type="ECO:0000256" key="1">
    <source>
        <dbReference type="ARBA" id="ARBA00023015"/>
    </source>
</evidence>
<dbReference type="GO" id="GO:0003700">
    <property type="term" value="F:DNA-binding transcription factor activity"/>
    <property type="evidence" value="ECO:0007669"/>
    <property type="project" value="InterPro"/>
</dbReference>
<name>A0A1W2DNQ0_KIBAR</name>
<dbReference type="SMART" id="SM00866">
    <property type="entry name" value="UTRA"/>
    <property type="match status" value="1"/>
</dbReference>
<reference evidence="5 6" key="1">
    <citation type="submission" date="2017-04" db="EMBL/GenBank/DDBJ databases">
        <authorList>
            <person name="Afonso C.L."/>
            <person name="Miller P.J."/>
            <person name="Scott M.A."/>
            <person name="Spackman E."/>
            <person name="Goraichik I."/>
            <person name="Dimitrov K.M."/>
            <person name="Suarez D.L."/>
            <person name="Swayne D.E."/>
        </authorList>
    </citation>
    <scope>NUCLEOTIDE SEQUENCE [LARGE SCALE GENOMIC DNA]</scope>
    <source>
        <strain evidence="5 6">DSM 43828</strain>
    </source>
</reference>
<proteinExistence type="predicted"/>
<dbReference type="Gene3D" id="3.40.1410.10">
    <property type="entry name" value="Chorismate lyase-like"/>
    <property type="match status" value="1"/>
</dbReference>
<keyword evidence="6" id="KW-1185">Reference proteome</keyword>
<dbReference type="PANTHER" id="PTHR44846:SF17">
    <property type="entry name" value="GNTR-FAMILY TRANSCRIPTIONAL REGULATOR"/>
    <property type="match status" value="1"/>
</dbReference>
<dbReference type="SUPFAM" id="SSF46785">
    <property type="entry name" value="Winged helix' DNA-binding domain"/>
    <property type="match status" value="1"/>
</dbReference>
<dbReference type="InterPro" id="IPR050679">
    <property type="entry name" value="Bact_HTH_transcr_reg"/>
</dbReference>
<keyword evidence="3" id="KW-0804">Transcription</keyword>
<dbReference type="Pfam" id="PF00392">
    <property type="entry name" value="GntR"/>
    <property type="match status" value="1"/>
</dbReference>
<evidence type="ECO:0000313" key="6">
    <source>
        <dbReference type="Proteomes" id="UP000192674"/>
    </source>
</evidence>
<keyword evidence="1" id="KW-0805">Transcription regulation</keyword>
<dbReference type="InterPro" id="IPR036390">
    <property type="entry name" value="WH_DNA-bd_sf"/>
</dbReference>
<feature type="domain" description="HTH gntR-type" evidence="4">
    <location>
        <begin position="15"/>
        <end position="83"/>
    </location>
</feature>
<dbReference type="EMBL" id="FWXV01000002">
    <property type="protein sequence ID" value="SMC99135.1"/>
    <property type="molecule type" value="Genomic_DNA"/>
</dbReference>
<dbReference type="InterPro" id="IPR011663">
    <property type="entry name" value="UTRA"/>
</dbReference>
<dbReference type="InterPro" id="IPR000524">
    <property type="entry name" value="Tscrpt_reg_HTH_GntR"/>
</dbReference>
<evidence type="ECO:0000256" key="3">
    <source>
        <dbReference type="ARBA" id="ARBA00023163"/>
    </source>
</evidence>
<dbReference type="GO" id="GO:0003677">
    <property type="term" value="F:DNA binding"/>
    <property type="evidence" value="ECO:0007669"/>
    <property type="project" value="UniProtKB-KW"/>
</dbReference>
<organism evidence="5 6">
    <name type="scientific">Kibdelosporangium aridum</name>
    <dbReference type="NCBI Taxonomy" id="2030"/>
    <lineage>
        <taxon>Bacteria</taxon>
        <taxon>Bacillati</taxon>
        <taxon>Actinomycetota</taxon>
        <taxon>Actinomycetes</taxon>
        <taxon>Pseudonocardiales</taxon>
        <taxon>Pseudonocardiaceae</taxon>
        <taxon>Kibdelosporangium</taxon>
    </lineage>
</organism>
<dbReference type="Proteomes" id="UP000192674">
    <property type="component" value="Unassembled WGS sequence"/>
</dbReference>
<dbReference type="PANTHER" id="PTHR44846">
    <property type="entry name" value="MANNOSYL-D-GLYCERATE TRANSPORT/METABOLISM SYSTEM REPRESSOR MNGR-RELATED"/>
    <property type="match status" value="1"/>
</dbReference>
<dbReference type="CDD" id="cd07377">
    <property type="entry name" value="WHTH_GntR"/>
    <property type="match status" value="1"/>
</dbReference>
<gene>
    <name evidence="5" type="ORF">SAMN05661093_03642</name>
</gene>
<dbReference type="PRINTS" id="PR00035">
    <property type="entry name" value="HTHGNTR"/>
</dbReference>
<sequence length="266" mass="29947">MGRGRERLVGMASARAMYHQLADTYRAKIVTEELKPGDRLPTEQELGEEFNITRGTVRDGLKVLVNEGLIVPARPRGYFVRPHELSYVRPQAEWRKQPASPEMDRWMEDQTVLGRTPSQHISVEIIPPPAKVAERLGLNEGDLVVARRRIRYIDDEPFNLNDSFYSYDLIKGSEILNPTDIPRGTNQALADLGYEQVRAIDEVEARMPLPDEVNRLQLGPGNPVLVHRVTGFTIDDKPVRCTVNVLIGSKHVMLFERSKAVGGSVS</sequence>
<dbReference type="AlphaFoldDB" id="A0A1W2DNQ0"/>
<dbReference type="InterPro" id="IPR036388">
    <property type="entry name" value="WH-like_DNA-bd_sf"/>
</dbReference>